<dbReference type="GeneID" id="18907435"/>
<dbReference type="OrthoDB" id="5598396at2759"/>
<dbReference type="RefSeq" id="XP_007402090.1">
    <property type="nucleotide sequence ID" value="XM_007402028.1"/>
</dbReference>
<accession>K5VRI5</accession>
<proteinExistence type="predicted"/>
<dbReference type="AlphaFoldDB" id="K5VRI5"/>
<sequence>QKRLLMPDDLSHLKASICIALCHDDCLFLALILVGFFSLHRLGELVWPDDPSLYSSCKLIHCHSVKVTATSITYMLPMHKVDCYFTSSEVIIEHRIDRLDLGAPFLAYLAPCNALFSFELVLFLQHDGLVPTQGWYLSRLWAMVGDSVGGHSLCPGGATFLASLSCPDGHIQASDR</sequence>
<name>K5VRI5_PHACS</name>
<evidence type="ECO:0000313" key="2">
    <source>
        <dbReference type="Proteomes" id="UP000008370"/>
    </source>
</evidence>
<dbReference type="Proteomes" id="UP000008370">
    <property type="component" value="Unassembled WGS sequence"/>
</dbReference>
<dbReference type="KEGG" id="pco:PHACADRAFT_106977"/>
<dbReference type="STRING" id="650164.K5VRI5"/>
<gene>
    <name evidence="1" type="ORF">PHACADRAFT_106977</name>
</gene>
<reference evidence="1 2" key="1">
    <citation type="journal article" date="2012" name="BMC Genomics">
        <title>Comparative genomics of the white-rot fungi, Phanerochaete carnosa and P. chrysosporium, to elucidate the genetic basis of the distinct wood types they colonize.</title>
        <authorList>
            <person name="Suzuki H."/>
            <person name="MacDonald J."/>
            <person name="Syed K."/>
            <person name="Salamov A."/>
            <person name="Hori C."/>
            <person name="Aerts A."/>
            <person name="Henrissat B."/>
            <person name="Wiebenga A."/>
            <person name="vanKuyk P.A."/>
            <person name="Barry K."/>
            <person name="Lindquist E."/>
            <person name="LaButti K."/>
            <person name="Lapidus A."/>
            <person name="Lucas S."/>
            <person name="Coutinho P."/>
            <person name="Gong Y."/>
            <person name="Samejima M."/>
            <person name="Mahadevan R."/>
            <person name="Abou-Zaid M."/>
            <person name="de Vries R.P."/>
            <person name="Igarashi K."/>
            <person name="Yadav J.S."/>
            <person name="Grigoriev I.V."/>
            <person name="Master E.R."/>
        </authorList>
    </citation>
    <scope>NUCLEOTIDE SEQUENCE [LARGE SCALE GENOMIC DNA]</scope>
    <source>
        <strain evidence="1 2">HHB-10118-sp</strain>
    </source>
</reference>
<dbReference type="HOGENOM" id="CLU_111690_1_0_1"/>
<dbReference type="InParanoid" id="K5VRI5"/>
<dbReference type="EMBL" id="JH930482">
    <property type="protein sequence ID" value="EKM49355.1"/>
    <property type="molecule type" value="Genomic_DNA"/>
</dbReference>
<protein>
    <submittedName>
        <fullName evidence="1">Uncharacterized protein</fullName>
    </submittedName>
</protein>
<evidence type="ECO:0000313" key="1">
    <source>
        <dbReference type="EMBL" id="EKM49355.1"/>
    </source>
</evidence>
<feature type="non-terminal residue" evidence="1">
    <location>
        <position position="1"/>
    </location>
</feature>
<organism evidence="1 2">
    <name type="scientific">Phanerochaete carnosa (strain HHB-10118-sp)</name>
    <name type="common">White-rot fungus</name>
    <name type="synonym">Peniophora carnosa</name>
    <dbReference type="NCBI Taxonomy" id="650164"/>
    <lineage>
        <taxon>Eukaryota</taxon>
        <taxon>Fungi</taxon>
        <taxon>Dikarya</taxon>
        <taxon>Basidiomycota</taxon>
        <taxon>Agaricomycotina</taxon>
        <taxon>Agaricomycetes</taxon>
        <taxon>Polyporales</taxon>
        <taxon>Phanerochaetaceae</taxon>
        <taxon>Phanerochaete</taxon>
    </lineage>
</organism>
<keyword evidence="2" id="KW-1185">Reference proteome</keyword>